<dbReference type="eggNOG" id="ENOG502RYF7">
    <property type="taxonomic scope" value="Eukaryota"/>
</dbReference>
<accession>E0VBE1</accession>
<evidence type="ECO:0000256" key="8">
    <source>
        <dbReference type="SAM" id="MobiDB-lite"/>
    </source>
</evidence>
<dbReference type="GO" id="GO:0005634">
    <property type="term" value="C:nucleus"/>
    <property type="evidence" value="ECO:0007669"/>
    <property type="project" value="TreeGrafter"/>
</dbReference>
<evidence type="ECO:0000256" key="2">
    <source>
        <dbReference type="ARBA" id="ARBA00022490"/>
    </source>
</evidence>
<dbReference type="Pfam" id="PF02008">
    <property type="entry name" value="zf-CXXC"/>
    <property type="match status" value="1"/>
</dbReference>
<keyword evidence="4 7" id="KW-0863">Zinc-finger</keyword>
<dbReference type="GO" id="GO:0005737">
    <property type="term" value="C:cytoplasm"/>
    <property type="evidence" value="ECO:0007669"/>
    <property type="project" value="UniProtKB-SubCell"/>
</dbReference>
<evidence type="ECO:0000259" key="9">
    <source>
        <dbReference type="PROSITE" id="PS51058"/>
    </source>
</evidence>
<dbReference type="OMA" id="NGYDKKS"/>
<dbReference type="EMBL" id="DS235028">
    <property type="protein sequence ID" value="EEB10697.1"/>
    <property type="molecule type" value="Genomic_DNA"/>
</dbReference>
<gene>
    <name evidence="11" type="primary">8239090</name>
    <name evidence="10" type="ORF">Phum_PHUM058930</name>
</gene>
<dbReference type="VEuPathDB" id="VectorBase:PHUM058930"/>
<feature type="compositionally biased region" description="Polar residues" evidence="8">
    <location>
        <begin position="43"/>
        <end position="66"/>
    </location>
</feature>
<dbReference type="InterPro" id="IPR040388">
    <property type="entry name" value="CXXC4/CXXC5"/>
</dbReference>
<feature type="region of interest" description="Disordered" evidence="8">
    <location>
        <begin position="346"/>
        <end position="447"/>
    </location>
</feature>
<comment type="subcellular location">
    <subcellularLocation>
        <location evidence="1">Cytoplasm</location>
    </subcellularLocation>
</comment>
<dbReference type="EnsemblMetazoa" id="PHUM058930-RA">
    <property type="protein sequence ID" value="PHUM058930-PA"/>
    <property type="gene ID" value="PHUM058930"/>
</dbReference>
<dbReference type="GO" id="GO:0008270">
    <property type="term" value="F:zinc ion binding"/>
    <property type="evidence" value="ECO:0007669"/>
    <property type="project" value="UniProtKB-KW"/>
</dbReference>
<feature type="compositionally biased region" description="Polar residues" evidence="8">
    <location>
        <begin position="399"/>
        <end position="439"/>
    </location>
</feature>
<dbReference type="HOGENOM" id="CLU_049500_0_0_1"/>
<feature type="compositionally biased region" description="Polar residues" evidence="8">
    <location>
        <begin position="360"/>
        <end position="373"/>
    </location>
</feature>
<proteinExistence type="predicted"/>
<keyword evidence="6" id="KW-0238">DNA-binding</keyword>
<protein>
    <recommendedName>
        <fullName evidence="9">CXXC-type domain-containing protein</fullName>
    </recommendedName>
</protein>
<dbReference type="GeneID" id="8239090"/>
<dbReference type="STRING" id="121224.E0VBE1"/>
<evidence type="ECO:0000313" key="11">
    <source>
        <dbReference type="EnsemblMetazoa" id="PHUM058930-PA"/>
    </source>
</evidence>
<keyword evidence="2" id="KW-0963">Cytoplasm</keyword>
<keyword evidence="12" id="KW-1185">Reference proteome</keyword>
<evidence type="ECO:0000256" key="5">
    <source>
        <dbReference type="ARBA" id="ARBA00022833"/>
    </source>
</evidence>
<evidence type="ECO:0000256" key="7">
    <source>
        <dbReference type="PROSITE-ProRule" id="PRU00509"/>
    </source>
</evidence>
<dbReference type="PROSITE" id="PS51058">
    <property type="entry name" value="ZF_CXXC"/>
    <property type="match status" value="1"/>
</dbReference>
<evidence type="ECO:0000256" key="3">
    <source>
        <dbReference type="ARBA" id="ARBA00022723"/>
    </source>
</evidence>
<organism>
    <name type="scientific">Pediculus humanus subsp. corporis</name>
    <name type="common">Body louse</name>
    <dbReference type="NCBI Taxonomy" id="121224"/>
    <lineage>
        <taxon>Eukaryota</taxon>
        <taxon>Metazoa</taxon>
        <taxon>Ecdysozoa</taxon>
        <taxon>Arthropoda</taxon>
        <taxon>Hexapoda</taxon>
        <taxon>Insecta</taxon>
        <taxon>Pterygota</taxon>
        <taxon>Neoptera</taxon>
        <taxon>Paraneoptera</taxon>
        <taxon>Psocodea</taxon>
        <taxon>Troctomorpha</taxon>
        <taxon>Phthiraptera</taxon>
        <taxon>Anoplura</taxon>
        <taxon>Pediculidae</taxon>
        <taxon>Pediculus</taxon>
    </lineage>
</organism>
<dbReference type="Proteomes" id="UP000009046">
    <property type="component" value="Unassembled WGS sequence"/>
</dbReference>
<reference evidence="10" key="1">
    <citation type="submission" date="2007-04" db="EMBL/GenBank/DDBJ databases">
        <title>Annotation of Pediculus humanus corporis strain USDA.</title>
        <authorList>
            <person name="Kirkness E."/>
            <person name="Hannick L."/>
            <person name="Hass B."/>
            <person name="Bruggner R."/>
            <person name="Lawson D."/>
            <person name="Bidwell S."/>
            <person name="Joardar V."/>
            <person name="Caler E."/>
            <person name="Walenz B."/>
            <person name="Inman J."/>
            <person name="Schobel S."/>
            <person name="Galinsky K."/>
            <person name="Amedeo P."/>
            <person name="Strausberg R."/>
        </authorList>
    </citation>
    <scope>NUCLEOTIDE SEQUENCE</scope>
    <source>
        <strain evidence="10">USDA</strain>
    </source>
</reference>
<dbReference type="RefSeq" id="XP_002423435.1">
    <property type="nucleotide sequence ID" value="XM_002423390.1"/>
</dbReference>
<keyword evidence="3" id="KW-0479">Metal-binding</keyword>
<evidence type="ECO:0000313" key="10">
    <source>
        <dbReference type="EMBL" id="EEB10697.1"/>
    </source>
</evidence>
<name>E0VBE1_PEDHC</name>
<evidence type="ECO:0000256" key="6">
    <source>
        <dbReference type="ARBA" id="ARBA00023125"/>
    </source>
</evidence>
<reference evidence="11" key="3">
    <citation type="submission" date="2020-05" db="UniProtKB">
        <authorList>
            <consortium name="EnsemblMetazoa"/>
        </authorList>
    </citation>
    <scope>IDENTIFICATION</scope>
    <source>
        <strain evidence="11">USDA</strain>
    </source>
</reference>
<dbReference type="InterPro" id="IPR002857">
    <property type="entry name" value="Znf_CXXC"/>
</dbReference>
<feature type="region of interest" description="Disordered" evidence="8">
    <location>
        <begin position="1"/>
        <end position="66"/>
    </location>
</feature>
<dbReference type="AlphaFoldDB" id="E0VBE1"/>
<evidence type="ECO:0000256" key="1">
    <source>
        <dbReference type="ARBA" id="ARBA00004496"/>
    </source>
</evidence>
<dbReference type="KEGG" id="phu:Phum_PHUM058930"/>
<dbReference type="PANTHER" id="PTHR13419">
    <property type="entry name" value="ZINC FINGER-CONTAINING"/>
    <property type="match status" value="1"/>
</dbReference>
<keyword evidence="5" id="KW-0862">Zinc</keyword>
<dbReference type="CTD" id="8239090"/>
<evidence type="ECO:0000256" key="4">
    <source>
        <dbReference type="ARBA" id="ARBA00022771"/>
    </source>
</evidence>
<dbReference type="EMBL" id="AAZO01000692">
    <property type="status" value="NOT_ANNOTATED_CDS"/>
    <property type="molecule type" value="Genomic_DNA"/>
</dbReference>
<dbReference type="InParanoid" id="E0VBE1"/>
<sequence>MSEGGGSAGPDIGPNYQNSGPTSYSNPPSQPPTPSSTVQDPPNYQNASEISENSNETKSNLNNIHTNSVASGLPPFSSFASSDVTEGLGGRLAGDGYLTSDGLTSSTRVMELSGWDYCYTDGISGRYLDRDSMPVMIPQPQYRPWESKQDGSGDSIKSTLPSFQSQFGEELVTTLTTLTPAACSPAPSVPSPGLPSFHTLSAVNPRYPLVPAPVQAREIPSIQQQFLDERHIHLFQGPPGQNFTLQPQNGINGQTLTSLNNGTTLTTLNNAQYHPQIINNAQILPSGQILTPQSHILTPSSQIITSNGHIITSSGGQGLTVVSQNSTPTVLTVVKTEPVNIVELKTSSTEPSNLAHHHPNFQNPMITQGQQMDSKFGLESPPRGVDGRKKERRKIRASSLESSNESDGALSVESSGQVAAVSSTAGFKSPMTPGQMNNEDTGEKQTKKKRKRCGECIGCQRKDNCGDCAPCRNDKSHQICKMRRCEKLTEKKVGPFILSKTKFFFSGAKIIFYSTKLWIK</sequence>
<feature type="domain" description="CXXC-type" evidence="9">
    <location>
        <begin position="446"/>
        <end position="486"/>
    </location>
</feature>
<dbReference type="OrthoDB" id="8777148at2759"/>
<dbReference type="PANTHER" id="PTHR13419:SF0">
    <property type="entry name" value="CXXC-TYPE DOMAIN-CONTAINING PROTEIN"/>
    <property type="match status" value="1"/>
</dbReference>
<evidence type="ECO:0000313" key="12">
    <source>
        <dbReference type="Proteomes" id="UP000009046"/>
    </source>
</evidence>
<reference evidence="10" key="2">
    <citation type="submission" date="2007-04" db="EMBL/GenBank/DDBJ databases">
        <title>The genome of the human body louse.</title>
        <authorList>
            <consortium name="The Human Body Louse Genome Consortium"/>
            <person name="Kirkness E."/>
            <person name="Walenz B."/>
            <person name="Hass B."/>
            <person name="Bruggner R."/>
            <person name="Strausberg R."/>
        </authorList>
    </citation>
    <scope>NUCLEOTIDE SEQUENCE</scope>
    <source>
        <strain evidence="10">USDA</strain>
    </source>
</reference>
<dbReference type="GO" id="GO:0008327">
    <property type="term" value="F:methyl-CpG binding"/>
    <property type="evidence" value="ECO:0007669"/>
    <property type="project" value="TreeGrafter"/>
</dbReference>